<evidence type="ECO:0000256" key="1">
    <source>
        <dbReference type="SAM" id="MobiDB-lite"/>
    </source>
</evidence>
<evidence type="ECO:0000313" key="3">
    <source>
        <dbReference type="EMBL" id="KIV91452.1"/>
    </source>
</evidence>
<name>A0A0D1Z9T0_EXOME</name>
<accession>A0A0D1Z9T0</accession>
<dbReference type="STRING" id="212818.A0A0D1Z9T0"/>
<feature type="region of interest" description="Disordered" evidence="1">
    <location>
        <begin position="112"/>
        <end position="168"/>
    </location>
</feature>
<feature type="signal peptide" evidence="2">
    <location>
        <begin position="1"/>
        <end position="17"/>
    </location>
</feature>
<dbReference type="GeneID" id="27323836"/>
<dbReference type="EMBL" id="KN847523">
    <property type="protein sequence ID" value="KIV91452.1"/>
    <property type="molecule type" value="Genomic_DNA"/>
</dbReference>
<evidence type="ECO:0008006" key="5">
    <source>
        <dbReference type="Google" id="ProtNLM"/>
    </source>
</evidence>
<gene>
    <name evidence="3" type="ORF">PV10_05991</name>
</gene>
<dbReference type="HOGENOM" id="CLU_093550_1_1_1"/>
<dbReference type="RefSeq" id="XP_016223026.1">
    <property type="nucleotide sequence ID" value="XM_016370733.1"/>
</dbReference>
<keyword evidence="4" id="KW-1185">Reference proteome</keyword>
<evidence type="ECO:0000313" key="4">
    <source>
        <dbReference type="Proteomes" id="UP000054302"/>
    </source>
</evidence>
<dbReference type="VEuPathDB" id="FungiDB:PV10_05991"/>
<dbReference type="Proteomes" id="UP000054302">
    <property type="component" value="Unassembled WGS sequence"/>
</dbReference>
<protein>
    <recommendedName>
        <fullName evidence="5">Extracellular membrane protein CFEM domain-containing protein</fullName>
    </recommendedName>
</protein>
<feature type="compositionally biased region" description="Low complexity" evidence="1">
    <location>
        <begin position="112"/>
        <end position="166"/>
    </location>
</feature>
<evidence type="ECO:0000256" key="2">
    <source>
        <dbReference type="SAM" id="SignalP"/>
    </source>
</evidence>
<proteinExistence type="predicted"/>
<sequence length="195" mass="19536">MRSTLFVVAATVASATASFVYPEFVPLHKRQAPGTPQYDCHADCGGVISISRTENYCESANFTSGLEACLECALEFDIWRYYGDSVSTAAEGCGLEAVPVAANGTDVSSTDAAATTSAAAETTTGSAETTAATTAETTAATESTATPTSESSAAASETASGTGAPAQSTNGAFKNIVSGGLAMVPIGALLAGWAY</sequence>
<dbReference type="OMA" id="CLKCALT"/>
<feature type="chain" id="PRO_5002237601" description="Extracellular membrane protein CFEM domain-containing protein" evidence="2">
    <location>
        <begin position="18"/>
        <end position="195"/>
    </location>
</feature>
<dbReference type="OrthoDB" id="4160690at2759"/>
<reference evidence="3 4" key="1">
    <citation type="submission" date="2015-01" db="EMBL/GenBank/DDBJ databases">
        <title>The Genome Sequence of Exophiala mesophila CBS40295.</title>
        <authorList>
            <consortium name="The Broad Institute Genomics Platform"/>
            <person name="Cuomo C."/>
            <person name="de Hoog S."/>
            <person name="Gorbushina A."/>
            <person name="Stielow B."/>
            <person name="Teixiera M."/>
            <person name="Abouelleil A."/>
            <person name="Chapman S.B."/>
            <person name="Priest M."/>
            <person name="Young S.K."/>
            <person name="Wortman J."/>
            <person name="Nusbaum C."/>
            <person name="Birren B."/>
        </authorList>
    </citation>
    <scope>NUCLEOTIDE SEQUENCE [LARGE SCALE GENOMIC DNA]</scope>
    <source>
        <strain evidence="3 4">CBS 40295</strain>
    </source>
</reference>
<organism evidence="3 4">
    <name type="scientific">Exophiala mesophila</name>
    <name type="common">Black yeast-like fungus</name>
    <dbReference type="NCBI Taxonomy" id="212818"/>
    <lineage>
        <taxon>Eukaryota</taxon>
        <taxon>Fungi</taxon>
        <taxon>Dikarya</taxon>
        <taxon>Ascomycota</taxon>
        <taxon>Pezizomycotina</taxon>
        <taxon>Eurotiomycetes</taxon>
        <taxon>Chaetothyriomycetidae</taxon>
        <taxon>Chaetothyriales</taxon>
        <taxon>Herpotrichiellaceae</taxon>
        <taxon>Exophiala</taxon>
    </lineage>
</organism>
<dbReference type="AlphaFoldDB" id="A0A0D1Z9T0"/>
<keyword evidence="2" id="KW-0732">Signal</keyword>